<keyword evidence="3" id="KW-1185">Reference proteome</keyword>
<protein>
    <submittedName>
        <fullName evidence="2">S-layer homology domain-containing protein</fullName>
    </submittedName>
</protein>
<dbReference type="OrthoDB" id="1704601at2"/>
<proteinExistence type="predicted"/>
<dbReference type="InterPro" id="IPR001119">
    <property type="entry name" value="SLH_dom"/>
</dbReference>
<name>A0A410QCJ4_9FIRM</name>
<gene>
    <name evidence="2" type="ORF">EQM13_09360</name>
</gene>
<dbReference type="PROSITE" id="PS51272">
    <property type="entry name" value="SLH"/>
    <property type="match status" value="1"/>
</dbReference>
<reference evidence="3" key="1">
    <citation type="submission" date="2019-01" db="EMBL/GenBank/DDBJ databases">
        <title>Draft genomes of a novel of Sporanaerobacter strains.</title>
        <authorList>
            <person name="Ma S."/>
        </authorList>
    </citation>
    <scope>NUCLEOTIDE SEQUENCE [LARGE SCALE GENOMIC DNA]</scope>
    <source>
        <strain evidence="3">NJN-17</strain>
    </source>
</reference>
<evidence type="ECO:0000313" key="3">
    <source>
        <dbReference type="Proteomes" id="UP000287969"/>
    </source>
</evidence>
<sequence length="590" mass="68404">MKNKKSILVAVFFILFIFLFNGISYGDSADEENYTEARTKGYERGIADGREKALENKLKKIDDEYYKYLPSAASLKTKFKNILEDENDEYFLYFSQGYYEGFQVGYEEILKPDKKTDKSSDSQNADNTDGKDMGELLGKIYGIRDYYLGKKNNYYQSLPSNSVIISMFNLSLDSSSYRSAFINDFRTFFKEKYEESYREANLNNVKIFYENSYDYGKEIGMRNGEQAGTFDYYMGYADDPNDHYVSDLSIIQNFNLKMENEKYIDGFIDGYRDGFNEGYAKSYQTEENQNLSQSSLTKLISAKGEEVKSDNGKINVKIEKGTFYEDSILNINTNPRGNFSLPDNMIKGSEIVNIGLNNESGVFNDNSKVKISFEYYGDEKGGIYKLIDNNWIYIPSNIEEDSISALVSPSSIKGEGGIFRVLVDKNFSGLYDIRGHWARDEITTYIKRRYVFGYSDNTFKPDNPIRRGEFLIILSRVYDWHLPDDVENIEKFKDANSMKGYEKVIGYALDKGYIGGYNDDTFRPNNFITYEEIDNIMKKLMNTDGFKWRNIADKILYIKDTRSKSYNSMKSYISRGEVVYMLNIINEEKY</sequence>
<dbReference type="AlphaFoldDB" id="A0A410QCJ4"/>
<dbReference type="KEGG" id="spoa:EQM13_09360"/>
<dbReference type="EMBL" id="CP035282">
    <property type="protein sequence ID" value="QAT61782.1"/>
    <property type="molecule type" value="Genomic_DNA"/>
</dbReference>
<evidence type="ECO:0000313" key="2">
    <source>
        <dbReference type="EMBL" id="QAT61782.1"/>
    </source>
</evidence>
<accession>A0A410QCJ4</accession>
<organism evidence="2 3">
    <name type="scientific">Acidilutibacter cellobiosedens</name>
    <dbReference type="NCBI Taxonomy" id="2507161"/>
    <lineage>
        <taxon>Bacteria</taxon>
        <taxon>Bacillati</taxon>
        <taxon>Bacillota</taxon>
        <taxon>Tissierellia</taxon>
        <taxon>Tissierellales</taxon>
        <taxon>Acidilutibacteraceae</taxon>
        <taxon>Acidilutibacter</taxon>
    </lineage>
</organism>
<dbReference type="Proteomes" id="UP000287969">
    <property type="component" value="Chromosome"/>
</dbReference>
<dbReference type="RefSeq" id="WP_071138599.1">
    <property type="nucleotide sequence ID" value="NZ_CP035282.1"/>
</dbReference>
<evidence type="ECO:0000259" key="1">
    <source>
        <dbReference type="PROSITE" id="PS51272"/>
    </source>
</evidence>
<feature type="domain" description="SLH" evidence="1">
    <location>
        <begin position="425"/>
        <end position="488"/>
    </location>
</feature>
<dbReference type="Pfam" id="PF00395">
    <property type="entry name" value="SLH"/>
    <property type="match status" value="2"/>
</dbReference>